<reference evidence="1 2" key="1">
    <citation type="journal article" date="2020" name="Access Microbiol">
        <title>Isolation and genome sequencing of Staphylococcus schleiferi subspecies coagulans from Antarctic seals.</title>
        <authorList>
            <person name="Foster G."/>
            <person name="Robb A."/>
            <person name="Paterson G.K."/>
        </authorList>
    </citation>
    <scope>NUCLEOTIDE SEQUENCE [LARGE SCALE GENOMIC DNA]</scope>
    <source>
        <strain evidence="1 2">M615/02/4</strain>
    </source>
</reference>
<gene>
    <name evidence="1" type="ORF">HR081_05380</name>
</gene>
<dbReference type="RefSeq" id="WP_182280680.1">
    <property type="nucleotide sequence ID" value="NZ_JABTCN010000011.1"/>
</dbReference>
<dbReference type="SUPFAM" id="SSF54427">
    <property type="entry name" value="NTF2-like"/>
    <property type="match status" value="1"/>
</dbReference>
<dbReference type="InterPro" id="IPR032710">
    <property type="entry name" value="NTF2-like_dom_sf"/>
</dbReference>
<evidence type="ECO:0000313" key="1">
    <source>
        <dbReference type="EMBL" id="MBA8776347.1"/>
    </source>
</evidence>
<dbReference type="Proteomes" id="UP000524893">
    <property type="component" value="Unassembled WGS sequence"/>
</dbReference>
<sequence length="108" mass="13215">MIKYELMHLDKRNRANKKVAYYLHSDFKEFGKPGKVYYKEDILNVELDAFDFKIYNFNQYKLAEDCFLCTYKLLKENNHIVTNRSSIWKYEDNDWKLRFHQGTEVREG</sequence>
<evidence type="ECO:0008006" key="3">
    <source>
        <dbReference type="Google" id="ProtNLM"/>
    </source>
</evidence>
<dbReference type="EMBL" id="JABTCN010000011">
    <property type="protein sequence ID" value="MBA8776347.1"/>
    <property type="molecule type" value="Genomic_DNA"/>
</dbReference>
<organism evidence="1 2">
    <name type="scientific">Staphylococcus coagulans</name>
    <dbReference type="NCBI Taxonomy" id="74706"/>
    <lineage>
        <taxon>Bacteria</taxon>
        <taxon>Bacillati</taxon>
        <taxon>Bacillota</taxon>
        <taxon>Bacilli</taxon>
        <taxon>Bacillales</taxon>
        <taxon>Staphylococcaceae</taxon>
        <taxon>Staphylococcus</taxon>
    </lineage>
</organism>
<comment type="caution">
    <text evidence="1">The sequence shown here is derived from an EMBL/GenBank/DDBJ whole genome shotgun (WGS) entry which is preliminary data.</text>
</comment>
<name>A0A9X0TM01_9STAP</name>
<proteinExistence type="predicted"/>
<evidence type="ECO:0000313" key="2">
    <source>
        <dbReference type="Proteomes" id="UP000524893"/>
    </source>
</evidence>
<dbReference type="AlphaFoldDB" id="A0A9X0TM01"/>
<protein>
    <recommendedName>
        <fullName evidence="3">DUF4440 domain-containing protein</fullName>
    </recommendedName>
</protein>
<accession>A0A9X0TM01</accession>